<evidence type="ECO:0000313" key="1">
    <source>
        <dbReference type="EMBL" id="KXA39551.1"/>
    </source>
</evidence>
<proteinExistence type="predicted"/>
<dbReference type="Proteomes" id="UP000070533">
    <property type="component" value="Unassembled WGS sequence"/>
</dbReference>
<accession>A0A133Q9I1</accession>
<protein>
    <submittedName>
        <fullName evidence="1">Uncharacterized protein</fullName>
    </submittedName>
</protein>
<reference evidence="2" key="1">
    <citation type="submission" date="2016-01" db="EMBL/GenBank/DDBJ databases">
        <authorList>
            <person name="Mitreva M."/>
            <person name="Pepin K.H."/>
            <person name="Mihindukulasuriya K.A."/>
            <person name="Fulton R."/>
            <person name="Fronick C."/>
            <person name="O'Laughlin M."/>
            <person name="Miner T."/>
            <person name="Herter B."/>
            <person name="Rosa B.A."/>
            <person name="Cordes M."/>
            <person name="Tomlinson C."/>
            <person name="Wollam A."/>
            <person name="Palsikar V.B."/>
            <person name="Mardis E.R."/>
            <person name="Wilson R.K."/>
        </authorList>
    </citation>
    <scope>NUCLEOTIDE SEQUENCE [LARGE SCALE GENOMIC DNA]</scope>
    <source>
        <strain evidence="2">MJR7716</strain>
    </source>
</reference>
<organism evidence="1 2">
    <name type="scientific">Prevotella corporis</name>
    <dbReference type="NCBI Taxonomy" id="28128"/>
    <lineage>
        <taxon>Bacteria</taxon>
        <taxon>Pseudomonadati</taxon>
        <taxon>Bacteroidota</taxon>
        <taxon>Bacteroidia</taxon>
        <taxon>Bacteroidales</taxon>
        <taxon>Prevotellaceae</taxon>
        <taxon>Prevotella</taxon>
    </lineage>
</organism>
<keyword evidence="2" id="KW-1185">Reference proteome</keyword>
<dbReference type="EMBL" id="LRQG01000092">
    <property type="protein sequence ID" value="KXA39551.1"/>
    <property type="molecule type" value="Genomic_DNA"/>
</dbReference>
<gene>
    <name evidence="1" type="ORF">HMPREF3226_01387</name>
</gene>
<name>A0A133Q9I1_9BACT</name>
<sequence>MERASTQGYLIGNSTISEESAFFFHVLNEAGEVLSAFQLEFRS</sequence>
<dbReference type="PATRIC" id="fig|28128.5.peg.1414"/>
<comment type="caution">
    <text evidence="1">The sequence shown here is derived from an EMBL/GenBank/DDBJ whole genome shotgun (WGS) entry which is preliminary data.</text>
</comment>
<evidence type="ECO:0000313" key="2">
    <source>
        <dbReference type="Proteomes" id="UP000070533"/>
    </source>
</evidence>
<dbReference type="AlphaFoldDB" id="A0A133Q9I1"/>